<dbReference type="AlphaFoldDB" id="A0A2M9CQK2"/>
<dbReference type="EMBL" id="PGFE01000002">
    <property type="protein sequence ID" value="PJJ74203.1"/>
    <property type="molecule type" value="Genomic_DNA"/>
</dbReference>
<dbReference type="InterPro" id="IPR032580">
    <property type="entry name" value="SatD"/>
</dbReference>
<name>A0A2M9CQK2_9CELL</name>
<dbReference type="RefSeq" id="WP_100422841.1">
    <property type="nucleotide sequence ID" value="NZ_BOOX01000006.1"/>
</dbReference>
<dbReference type="Pfam" id="PF16264">
    <property type="entry name" value="SatD"/>
    <property type="match status" value="1"/>
</dbReference>
<accession>A0A2M9CQK2</accession>
<sequence>MFVLTIDQRGSTRAPDRVPALLATIERATGGRGVVLPFERTVGDELQGLLDDAAVVLDVVAAVLRDAAWSLGLGIGAVATPLPASTRAATGPAYLHAREAVERAKTRAPTVPLAVTGPDERAADEIEALLRLLGAVITRRTPAGWEAVDALDRLGSQTQVATHLGISDQAVSQRLRAALRAEERAVRPLATRLLEDADR</sequence>
<proteinExistence type="predicted"/>
<reference evidence="1 2" key="1">
    <citation type="submission" date="2017-11" db="EMBL/GenBank/DDBJ databases">
        <title>Genomic Encyclopedia of Archaeal and Bacterial Type Strains, Phase II (KMG-II): From Individual Species to Whole Genera.</title>
        <authorList>
            <person name="Goeker M."/>
        </authorList>
    </citation>
    <scope>NUCLEOTIDE SEQUENCE [LARGE SCALE GENOMIC DNA]</scope>
    <source>
        <strain evidence="1 2">DSM 25478</strain>
    </source>
</reference>
<keyword evidence="2" id="KW-1185">Reference proteome</keyword>
<organism evidence="1 2">
    <name type="scientific">Sediminihabitans luteus</name>
    <dbReference type="NCBI Taxonomy" id="1138585"/>
    <lineage>
        <taxon>Bacteria</taxon>
        <taxon>Bacillati</taxon>
        <taxon>Actinomycetota</taxon>
        <taxon>Actinomycetes</taxon>
        <taxon>Micrococcales</taxon>
        <taxon>Cellulomonadaceae</taxon>
        <taxon>Sediminihabitans</taxon>
    </lineage>
</organism>
<comment type="caution">
    <text evidence="1">The sequence shown here is derived from an EMBL/GenBank/DDBJ whole genome shotgun (WGS) entry which is preliminary data.</text>
</comment>
<gene>
    <name evidence="1" type="ORF">CLV28_1697</name>
</gene>
<protein>
    <submittedName>
        <fullName evidence="1">SatD family protein</fullName>
    </submittedName>
</protein>
<evidence type="ECO:0000313" key="1">
    <source>
        <dbReference type="EMBL" id="PJJ74203.1"/>
    </source>
</evidence>
<dbReference type="Proteomes" id="UP000231693">
    <property type="component" value="Unassembled WGS sequence"/>
</dbReference>
<evidence type="ECO:0000313" key="2">
    <source>
        <dbReference type="Proteomes" id="UP000231693"/>
    </source>
</evidence>
<dbReference type="OrthoDB" id="5184241at2"/>